<feature type="chain" id="PRO_5046517526" description="Tetratricopeptide repeat protein" evidence="3">
    <location>
        <begin position="21"/>
        <end position="578"/>
    </location>
</feature>
<dbReference type="InterPro" id="IPR016032">
    <property type="entry name" value="Sig_transdc_resp-reg_C-effctor"/>
</dbReference>
<dbReference type="RefSeq" id="WP_378017622.1">
    <property type="nucleotide sequence ID" value="NZ_JBHSKT010000006.1"/>
</dbReference>
<feature type="signal peptide" evidence="3">
    <location>
        <begin position="1"/>
        <end position="20"/>
    </location>
</feature>
<keyword evidence="3" id="KW-0732">Signal</keyword>
<evidence type="ECO:0008006" key="6">
    <source>
        <dbReference type="Google" id="ProtNLM"/>
    </source>
</evidence>
<dbReference type="EMBL" id="JBHSKT010000006">
    <property type="protein sequence ID" value="MFC5271255.1"/>
    <property type="molecule type" value="Genomic_DNA"/>
</dbReference>
<sequence length="578" mass="67837">MVARIFLFVFLLLSGFASQAQYQHLVHKTYAQRYLALEKAFYNSRYLGRDSVYLFWELEKLQETALQADDEELQLESQMLRCEYYLFGKLINHRLFETRMLALRALADQKNIRYLQIRTRQKLAYFYFSAQHKYGLGFENYLQSYQFMKNMPEKELPDKQEMIANIGTAYYKFGDNINARKFLTEAFQTAPSYKKRLPIHLTNTLGLIYREEHKFDSAAFYLWKTYRMAEKLNDSTWMGIAAGNIGINFYLQKKYDEAIPLLKIDVRESIKAHEFDNAVTSLIILSKISLQKNNLPETQAQIRQVKKMLPETTDLYKHLRELYPLLASLSATKGDSGRAYLYADSAHFVKDSLHARRSSMMTTMAERKIELEKHRAEMQRLEAEDALQATLRNSLIMGIFLLLIIAALIINRQRILHRQKEQKLQSEKEVIESELEMATRQLSDFTNHIREKNKLIEQFSAEIEKHKHLADAPELEASKEARDKLLQATILTDDQWEEFRHVFDKVHGGYLLRLREKLPVLSPADTRYIVLSKLNLTSKEMASMLGVRPDAIRLYRHRLRKKLSITDDKTLEQLIKSI</sequence>
<keyword evidence="5" id="KW-1185">Reference proteome</keyword>
<keyword evidence="1" id="KW-0175">Coiled coil</keyword>
<feature type="coiled-coil region" evidence="1">
    <location>
        <begin position="421"/>
        <end position="469"/>
    </location>
</feature>
<dbReference type="SUPFAM" id="SSF48452">
    <property type="entry name" value="TPR-like"/>
    <property type="match status" value="1"/>
</dbReference>
<proteinExistence type="predicted"/>
<protein>
    <recommendedName>
        <fullName evidence="6">Tetratricopeptide repeat protein</fullName>
    </recommendedName>
</protein>
<keyword evidence="2" id="KW-0472">Membrane</keyword>
<dbReference type="Proteomes" id="UP001596161">
    <property type="component" value="Unassembled WGS sequence"/>
</dbReference>
<accession>A0ABW0EDJ6</accession>
<keyword evidence="2" id="KW-1133">Transmembrane helix</keyword>
<reference evidence="5" key="1">
    <citation type="journal article" date="2019" name="Int. J. Syst. Evol. Microbiol.">
        <title>The Global Catalogue of Microorganisms (GCM) 10K type strain sequencing project: providing services to taxonomists for standard genome sequencing and annotation.</title>
        <authorList>
            <consortium name="The Broad Institute Genomics Platform"/>
            <consortium name="The Broad Institute Genome Sequencing Center for Infectious Disease"/>
            <person name="Wu L."/>
            <person name="Ma J."/>
        </authorList>
    </citation>
    <scope>NUCLEOTIDE SEQUENCE [LARGE SCALE GENOMIC DNA]</scope>
    <source>
        <strain evidence="5">KACC 12602</strain>
    </source>
</reference>
<dbReference type="Gene3D" id="1.25.40.10">
    <property type="entry name" value="Tetratricopeptide repeat domain"/>
    <property type="match status" value="1"/>
</dbReference>
<organism evidence="4 5">
    <name type="scientific">Adhaeribacter terreus</name>
    <dbReference type="NCBI Taxonomy" id="529703"/>
    <lineage>
        <taxon>Bacteria</taxon>
        <taxon>Pseudomonadati</taxon>
        <taxon>Bacteroidota</taxon>
        <taxon>Cytophagia</taxon>
        <taxon>Cytophagales</taxon>
        <taxon>Hymenobacteraceae</taxon>
        <taxon>Adhaeribacter</taxon>
    </lineage>
</organism>
<dbReference type="SUPFAM" id="SSF46894">
    <property type="entry name" value="C-terminal effector domain of the bipartite response regulators"/>
    <property type="match status" value="1"/>
</dbReference>
<evidence type="ECO:0000313" key="4">
    <source>
        <dbReference type="EMBL" id="MFC5271255.1"/>
    </source>
</evidence>
<evidence type="ECO:0000256" key="3">
    <source>
        <dbReference type="SAM" id="SignalP"/>
    </source>
</evidence>
<feature type="transmembrane region" description="Helical" evidence="2">
    <location>
        <begin position="391"/>
        <end position="410"/>
    </location>
</feature>
<keyword evidence="2" id="KW-0812">Transmembrane</keyword>
<dbReference type="InterPro" id="IPR011990">
    <property type="entry name" value="TPR-like_helical_dom_sf"/>
</dbReference>
<evidence type="ECO:0000313" key="5">
    <source>
        <dbReference type="Proteomes" id="UP001596161"/>
    </source>
</evidence>
<evidence type="ECO:0000256" key="1">
    <source>
        <dbReference type="SAM" id="Coils"/>
    </source>
</evidence>
<gene>
    <name evidence="4" type="ORF">ACFPIB_11585</name>
</gene>
<name>A0ABW0EDJ6_9BACT</name>
<evidence type="ECO:0000256" key="2">
    <source>
        <dbReference type="SAM" id="Phobius"/>
    </source>
</evidence>
<comment type="caution">
    <text evidence="4">The sequence shown here is derived from an EMBL/GenBank/DDBJ whole genome shotgun (WGS) entry which is preliminary data.</text>
</comment>